<evidence type="ECO:0000259" key="1">
    <source>
        <dbReference type="Pfam" id="PF03435"/>
    </source>
</evidence>
<proteinExistence type="predicted"/>
<dbReference type="EMBL" id="BMDD01000001">
    <property type="protein sequence ID" value="GGH71328.1"/>
    <property type="molecule type" value="Genomic_DNA"/>
</dbReference>
<dbReference type="Proteomes" id="UP000605427">
    <property type="component" value="Unassembled WGS sequence"/>
</dbReference>
<dbReference type="RefSeq" id="WP_172239479.1">
    <property type="nucleotide sequence ID" value="NZ_BMDD01000001.1"/>
</dbReference>
<keyword evidence="3" id="KW-1185">Reference proteome</keyword>
<reference evidence="3" key="1">
    <citation type="journal article" date="2019" name="Int. J. Syst. Evol. Microbiol.">
        <title>The Global Catalogue of Microorganisms (GCM) 10K type strain sequencing project: providing services to taxonomists for standard genome sequencing and annotation.</title>
        <authorList>
            <consortium name="The Broad Institute Genomics Platform"/>
            <consortium name="The Broad Institute Genome Sequencing Center for Infectious Disease"/>
            <person name="Wu L."/>
            <person name="Ma J."/>
        </authorList>
    </citation>
    <scope>NUCLEOTIDE SEQUENCE [LARGE SCALE GENOMIC DNA]</scope>
    <source>
        <strain evidence="3">CCM 8702</strain>
    </source>
</reference>
<accession>A0ABQ1ZQ02</accession>
<evidence type="ECO:0000313" key="2">
    <source>
        <dbReference type="EMBL" id="GGH71328.1"/>
    </source>
</evidence>
<sequence length="390" mass="41783">MNHIQRSYSAALSPGKTDIVIIGGYGSVGRTLSLQLAKRFPGHVYAAGRSLESAQRFSKETGGLVKPMQWAVGSDAPKKDLSSIALIVMCLDQDEPGLVEQCLEEGTHYMDITAKVDFLLKAGRLSIPSPKAAAVLSVGLAPGLTNLLAAKAAAALDDTDRIEISLMLGLGEHHGKAAIEWTIDSMGADFEVAEADRLRKVRSMTNGITAEFGGKLGRKRVYRFPFSDQRTLPGTLGVSDVSTRLGFDVNGIARAAAGLRRLGVFRLLRWPPMRALSVKLAGALHAGSEQFAVRVVAYGRSNGRSAASGCTIRGIRQSDMTARVAAYTAETLLARPELRGVLHLEELLDADTVWSVVRTDSASELEVDLSFEAPEASDASQVRIPTRRGV</sequence>
<protein>
    <submittedName>
        <fullName evidence="2">Saccharopine dehydrogenase</fullName>
    </submittedName>
</protein>
<name>A0ABQ1ZQ02_9BACL</name>
<evidence type="ECO:0000313" key="3">
    <source>
        <dbReference type="Proteomes" id="UP000605427"/>
    </source>
</evidence>
<dbReference type="PANTHER" id="PTHR43796">
    <property type="entry name" value="CARBOXYNORSPERMIDINE SYNTHASE"/>
    <property type="match status" value="1"/>
</dbReference>
<dbReference type="SUPFAM" id="SSF51735">
    <property type="entry name" value="NAD(P)-binding Rossmann-fold domains"/>
    <property type="match status" value="1"/>
</dbReference>
<dbReference type="InterPro" id="IPR005097">
    <property type="entry name" value="Sacchrp_dh_NADP-bd"/>
</dbReference>
<feature type="domain" description="Saccharopine dehydrogenase NADP binding" evidence="1">
    <location>
        <begin position="19"/>
        <end position="114"/>
    </location>
</feature>
<comment type="caution">
    <text evidence="2">The sequence shown here is derived from an EMBL/GenBank/DDBJ whole genome shotgun (WGS) entry which is preliminary data.</text>
</comment>
<dbReference type="Pfam" id="PF03435">
    <property type="entry name" value="Sacchrp_dh_NADP"/>
    <property type="match status" value="1"/>
</dbReference>
<dbReference type="Gene3D" id="3.40.50.720">
    <property type="entry name" value="NAD(P)-binding Rossmann-like Domain"/>
    <property type="match status" value="1"/>
</dbReference>
<organism evidence="2 3">
    <name type="scientific">Saccharibacillus endophyticus</name>
    <dbReference type="NCBI Taxonomy" id="2060666"/>
    <lineage>
        <taxon>Bacteria</taxon>
        <taxon>Bacillati</taxon>
        <taxon>Bacillota</taxon>
        <taxon>Bacilli</taxon>
        <taxon>Bacillales</taxon>
        <taxon>Paenibacillaceae</taxon>
        <taxon>Saccharibacillus</taxon>
    </lineage>
</organism>
<dbReference type="InterPro" id="IPR036291">
    <property type="entry name" value="NAD(P)-bd_dom_sf"/>
</dbReference>
<dbReference type="Gene3D" id="3.30.360.10">
    <property type="entry name" value="Dihydrodipicolinate Reductase, domain 2"/>
    <property type="match status" value="1"/>
</dbReference>
<gene>
    <name evidence="2" type="primary">lys1</name>
    <name evidence="2" type="ORF">GCM10007362_08330</name>
</gene>
<dbReference type="PANTHER" id="PTHR43796:SF2">
    <property type="entry name" value="CARBOXYNORSPERMIDINE SYNTHASE"/>
    <property type="match status" value="1"/>
</dbReference>